<comment type="caution">
    <text evidence="2">The sequence shown here is derived from an EMBL/GenBank/DDBJ whole genome shotgun (WGS) entry which is preliminary data.</text>
</comment>
<feature type="region of interest" description="Disordered" evidence="1">
    <location>
        <begin position="1"/>
        <end position="34"/>
    </location>
</feature>
<organism evidence="2 3">
    <name type="scientific">Thermus scotoductus</name>
    <dbReference type="NCBI Taxonomy" id="37636"/>
    <lineage>
        <taxon>Bacteria</taxon>
        <taxon>Thermotogati</taxon>
        <taxon>Deinococcota</taxon>
        <taxon>Deinococci</taxon>
        <taxon>Thermales</taxon>
        <taxon>Thermaceae</taxon>
        <taxon>Thermus</taxon>
    </lineage>
</organism>
<evidence type="ECO:0000313" key="2">
    <source>
        <dbReference type="EMBL" id="RTH96749.1"/>
    </source>
</evidence>
<accession>A0A430UDV4</accession>
<gene>
    <name evidence="2" type="ORF">CSW29_12670</name>
</gene>
<evidence type="ECO:0000313" key="3">
    <source>
        <dbReference type="Proteomes" id="UP000288347"/>
    </source>
</evidence>
<feature type="non-terminal residue" evidence="2">
    <location>
        <position position="1"/>
    </location>
</feature>
<dbReference type="AlphaFoldDB" id="A0A430UDV4"/>
<reference evidence="2 3" key="1">
    <citation type="journal article" date="2019" name="Extremophiles">
        <title>Biogeography of thermophiles and predominance of Thermus scotoductus in domestic water heaters.</title>
        <authorList>
            <person name="Wilpiszeski R.L."/>
            <person name="Zhang Z."/>
            <person name="House C.H."/>
        </authorList>
    </citation>
    <scope>NUCLEOTIDE SEQUENCE [LARGE SCALE GENOMIC DNA]</scope>
    <source>
        <strain evidence="2 3">16_S16</strain>
    </source>
</reference>
<protein>
    <submittedName>
        <fullName evidence="2">Anti-sigma factor</fullName>
    </submittedName>
</protein>
<dbReference type="EMBL" id="PEMH01000393">
    <property type="protein sequence ID" value="RTH96749.1"/>
    <property type="molecule type" value="Genomic_DNA"/>
</dbReference>
<evidence type="ECO:0000256" key="1">
    <source>
        <dbReference type="SAM" id="MobiDB-lite"/>
    </source>
</evidence>
<sequence>EHSPLPEGSLVGVSVEPPGGSPAPTTPSVGRARI</sequence>
<dbReference type="Proteomes" id="UP000288347">
    <property type="component" value="Unassembled WGS sequence"/>
</dbReference>
<proteinExistence type="predicted"/>
<name>A0A430UDV4_THESC</name>